<dbReference type="RefSeq" id="WP_106287953.1">
    <property type="nucleotide sequence ID" value="NZ_CAWNTC010000246.1"/>
</dbReference>
<evidence type="ECO:0000313" key="3">
    <source>
        <dbReference type="Proteomes" id="UP000238762"/>
    </source>
</evidence>
<organism evidence="2 3">
    <name type="scientific">Merismopedia glauca CCAP 1448/3</name>
    <dbReference type="NCBI Taxonomy" id="1296344"/>
    <lineage>
        <taxon>Bacteria</taxon>
        <taxon>Bacillati</taxon>
        <taxon>Cyanobacteriota</taxon>
        <taxon>Cyanophyceae</taxon>
        <taxon>Synechococcales</taxon>
        <taxon>Merismopediaceae</taxon>
        <taxon>Merismopedia</taxon>
    </lineage>
</organism>
<reference evidence="2 3" key="1">
    <citation type="submission" date="2018-02" db="EMBL/GenBank/DDBJ databases">
        <authorList>
            <person name="Cohen D.B."/>
            <person name="Kent A.D."/>
        </authorList>
    </citation>
    <scope>NUCLEOTIDE SEQUENCE [LARGE SCALE GENOMIC DNA]</scope>
    <source>
        <strain evidence="2 3">CCAP 1448/3</strain>
    </source>
</reference>
<dbReference type="Proteomes" id="UP000238762">
    <property type="component" value="Unassembled WGS sequence"/>
</dbReference>
<protein>
    <submittedName>
        <fullName evidence="2">Uncharacterized protein</fullName>
    </submittedName>
</protein>
<proteinExistence type="predicted"/>
<keyword evidence="3" id="KW-1185">Reference proteome</keyword>
<evidence type="ECO:0000313" key="2">
    <source>
        <dbReference type="EMBL" id="PSB03683.1"/>
    </source>
</evidence>
<feature type="chain" id="PRO_5015628286" evidence="1">
    <location>
        <begin position="31"/>
        <end position="110"/>
    </location>
</feature>
<sequence>MLKLLNFRFPNRHQLLPIGLLFAIMSVELAAPVEAFESQTGTNGNPTATVSSDLPQDNLVARCRIKSVYKRRRSVIIRRGPFVYRGRRYGRNYVLRRVYPARRVRTRVCS</sequence>
<feature type="signal peptide" evidence="1">
    <location>
        <begin position="1"/>
        <end position="30"/>
    </location>
</feature>
<keyword evidence="1" id="KW-0732">Signal</keyword>
<accession>A0A2T1C6B4</accession>
<dbReference type="EMBL" id="PVWJ01000026">
    <property type="protein sequence ID" value="PSB03683.1"/>
    <property type="molecule type" value="Genomic_DNA"/>
</dbReference>
<reference evidence="2 3" key="2">
    <citation type="submission" date="2018-03" db="EMBL/GenBank/DDBJ databases">
        <title>The ancient ancestry and fast evolution of plastids.</title>
        <authorList>
            <person name="Moore K.R."/>
            <person name="Magnabosco C."/>
            <person name="Momper L."/>
            <person name="Gold D.A."/>
            <person name="Bosak T."/>
            <person name="Fournier G.P."/>
        </authorList>
    </citation>
    <scope>NUCLEOTIDE SEQUENCE [LARGE SCALE GENOMIC DNA]</scope>
    <source>
        <strain evidence="2 3">CCAP 1448/3</strain>
    </source>
</reference>
<evidence type="ECO:0000256" key="1">
    <source>
        <dbReference type="SAM" id="SignalP"/>
    </source>
</evidence>
<name>A0A2T1C6B4_9CYAN</name>
<dbReference type="AlphaFoldDB" id="A0A2T1C6B4"/>
<comment type="caution">
    <text evidence="2">The sequence shown here is derived from an EMBL/GenBank/DDBJ whole genome shotgun (WGS) entry which is preliminary data.</text>
</comment>
<gene>
    <name evidence="2" type="ORF">C7B64_07125</name>
</gene>